<dbReference type="Proteomes" id="UP000053900">
    <property type="component" value="Unassembled WGS sequence"/>
</dbReference>
<dbReference type="EMBL" id="LGSW01000026">
    <property type="protein sequence ID" value="KND16764.1"/>
    <property type="molecule type" value="Genomic_DNA"/>
</dbReference>
<evidence type="ECO:0008006" key="3">
    <source>
        <dbReference type="Google" id="ProtNLM"/>
    </source>
</evidence>
<protein>
    <recommendedName>
        <fullName evidence="3">TniQ protein</fullName>
    </recommendedName>
</protein>
<comment type="caution">
    <text evidence="1">The sequence shown here is derived from an EMBL/GenBank/DDBJ whole genome shotgun (WGS) entry which is preliminary data.</text>
</comment>
<sequence length="128" mass="15204">MTYNMLCSPMLTNEQIKFCDAYLTAIPEKLENMNKEDFKNFVCEKFGISPEQLAMSLSNFRLFYNDITCIHCGIRYEIEQPLAFHKLPKNPHNWTCKSCKTFLKRSFDFNLLMDWYPKNDQADDSFSR</sequence>
<evidence type="ECO:0000313" key="2">
    <source>
        <dbReference type="Proteomes" id="UP000053900"/>
    </source>
</evidence>
<reference evidence="1 2" key="1">
    <citation type="submission" date="2015-07" db="EMBL/GenBank/DDBJ databases">
        <title>Draft genome of Enhydrobacter aerosaccus.</title>
        <authorList>
            <person name="Wang X."/>
        </authorList>
    </citation>
    <scope>NUCLEOTIDE SEQUENCE [LARGE SCALE GENOMIC DNA]</scope>
    <source>
        <strain evidence="1 2">CGMCC9176</strain>
    </source>
</reference>
<proteinExistence type="predicted"/>
<gene>
    <name evidence="1" type="ORF">AFK20_12760</name>
</gene>
<accession>A0ABR5IIN3</accession>
<name>A0ABR5IIN3_9HYPH</name>
<evidence type="ECO:0000313" key="1">
    <source>
        <dbReference type="EMBL" id="KND16764.1"/>
    </source>
</evidence>
<organism evidence="1 2">
    <name type="scientific">Enhydrobacter aerosaccus</name>
    <dbReference type="NCBI Taxonomy" id="225324"/>
    <lineage>
        <taxon>Bacteria</taxon>
        <taxon>Pseudomonadati</taxon>
        <taxon>Pseudomonadota</taxon>
        <taxon>Alphaproteobacteria</taxon>
        <taxon>Hyphomicrobiales</taxon>
        <taxon>Enhydrobacter</taxon>
    </lineage>
</organism>
<keyword evidence="2" id="KW-1185">Reference proteome</keyword>